<reference evidence="1" key="2">
    <citation type="submission" date="2021-04" db="EMBL/GenBank/DDBJ databases">
        <authorList>
            <person name="Gilroy R."/>
        </authorList>
    </citation>
    <scope>NUCLEOTIDE SEQUENCE</scope>
    <source>
        <strain evidence="1">CHK32-1732</strain>
    </source>
</reference>
<accession>A0A9D1ULF9</accession>
<dbReference type="Proteomes" id="UP000824190">
    <property type="component" value="Unassembled WGS sequence"/>
</dbReference>
<organism evidence="1 2">
    <name type="scientific">Candidatus Corynebacterium avicola</name>
    <dbReference type="NCBI Taxonomy" id="2838527"/>
    <lineage>
        <taxon>Bacteria</taxon>
        <taxon>Bacillati</taxon>
        <taxon>Actinomycetota</taxon>
        <taxon>Actinomycetes</taxon>
        <taxon>Mycobacteriales</taxon>
        <taxon>Corynebacteriaceae</taxon>
        <taxon>Corynebacterium</taxon>
    </lineage>
</organism>
<reference evidence="1" key="1">
    <citation type="journal article" date="2021" name="PeerJ">
        <title>Extensive microbial diversity within the chicken gut microbiome revealed by metagenomics and culture.</title>
        <authorList>
            <person name="Gilroy R."/>
            <person name="Ravi A."/>
            <person name="Getino M."/>
            <person name="Pursley I."/>
            <person name="Horton D.L."/>
            <person name="Alikhan N.F."/>
            <person name="Baker D."/>
            <person name="Gharbi K."/>
            <person name="Hall N."/>
            <person name="Watson M."/>
            <person name="Adriaenssens E.M."/>
            <person name="Foster-Nyarko E."/>
            <person name="Jarju S."/>
            <person name="Secka A."/>
            <person name="Antonio M."/>
            <person name="Oren A."/>
            <person name="Chaudhuri R.R."/>
            <person name="La Ragione R."/>
            <person name="Hildebrand F."/>
            <person name="Pallen M.J."/>
        </authorList>
    </citation>
    <scope>NUCLEOTIDE SEQUENCE</scope>
    <source>
        <strain evidence="1">CHK32-1732</strain>
    </source>
</reference>
<dbReference type="EMBL" id="DXGC01000073">
    <property type="protein sequence ID" value="HIW91693.1"/>
    <property type="molecule type" value="Genomic_DNA"/>
</dbReference>
<evidence type="ECO:0000313" key="2">
    <source>
        <dbReference type="Proteomes" id="UP000824190"/>
    </source>
</evidence>
<name>A0A9D1ULF9_9CORY</name>
<evidence type="ECO:0000313" key="1">
    <source>
        <dbReference type="EMBL" id="HIW91693.1"/>
    </source>
</evidence>
<dbReference type="AlphaFoldDB" id="A0A9D1ULF9"/>
<sequence length="68" mass="7286">MEIIGSIIDPIAGFVQGGWRAFLDLIEDTPVREFFGQIGRFVDDIEGSIGINPDDEVSDSVQGSLGSS</sequence>
<protein>
    <submittedName>
        <fullName evidence="1">Uncharacterized protein</fullName>
    </submittedName>
</protein>
<comment type="caution">
    <text evidence="1">The sequence shown here is derived from an EMBL/GenBank/DDBJ whole genome shotgun (WGS) entry which is preliminary data.</text>
</comment>
<gene>
    <name evidence="1" type="ORF">H9870_08545</name>
</gene>
<proteinExistence type="predicted"/>